<name>A0ABU4DRA3_9DEIO</name>
<proteinExistence type="predicted"/>
<sequence length="47" mass="5196">MFKRHALTLSLCLLIPQGYLNLDSALDTPTETMGDHDGRVLVLVAQQ</sequence>
<evidence type="ECO:0000313" key="1">
    <source>
        <dbReference type="EMBL" id="MDV6374390.1"/>
    </source>
</evidence>
<organism evidence="1 2">
    <name type="scientific">Deinococcus arenicola</name>
    <dbReference type="NCBI Taxonomy" id="2994950"/>
    <lineage>
        <taxon>Bacteria</taxon>
        <taxon>Thermotogati</taxon>
        <taxon>Deinococcota</taxon>
        <taxon>Deinococci</taxon>
        <taxon>Deinococcales</taxon>
        <taxon>Deinococcaceae</taxon>
        <taxon>Deinococcus</taxon>
    </lineage>
</organism>
<dbReference type="EMBL" id="JAPMIV010000009">
    <property type="protein sequence ID" value="MDV6374390.1"/>
    <property type="molecule type" value="Genomic_DNA"/>
</dbReference>
<protein>
    <submittedName>
        <fullName evidence="1">Uncharacterized protein</fullName>
    </submittedName>
</protein>
<keyword evidence="2" id="KW-1185">Reference proteome</keyword>
<comment type="caution">
    <text evidence="1">The sequence shown here is derived from an EMBL/GenBank/DDBJ whole genome shotgun (WGS) entry which is preliminary data.</text>
</comment>
<reference evidence="1 2" key="1">
    <citation type="submission" date="2022-11" db="EMBL/GenBank/DDBJ databases">
        <title>Deinococcus ZS9-10, Low Temperature and Draught-tolerating, UV-resistant Bacteria from Continental Antarctica.</title>
        <authorList>
            <person name="Cheng L."/>
        </authorList>
    </citation>
    <scope>NUCLEOTIDE SEQUENCE [LARGE SCALE GENOMIC DNA]</scope>
    <source>
        <strain evidence="1 2">ZS9-10</strain>
    </source>
</reference>
<dbReference type="Proteomes" id="UP001276150">
    <property type="component" value="Unassembled WGS sequence"/>
</dbReference>
<dbReference type="RefSeq" id="WP_317639706.1">
    <property type="nucleotide sequence ID" value="NZ_JAPMIV010000009.1"/>
</dbReference>
<gene>
    <name evidence="1" type="ORF">ORD21_07285</name>
</gene>
<evidence type="ECO:0000313" key="2">
    <source>
        <dbReference type="Proteomes" id="UP001276150"/>
    </source>
</evidence>
<accession>A0ABU4DRA3</accession>